<reference evidence="2 3" key="1">
    <citation type="journal article" date="2016" name="Nat. Commun.">
        <title>Thousands of microbial genomes shed light on interconnected biogeochemical processes in an aquifer system.</title>
        <authorList>
            <person name="Anantharaman K."/>
            <person name="Brown C.T."/>
            <person name="Hug L.A."/>
            <person name="Sharon I."/>
            <person name="Castelle C.J."/>
            <person name="Probst A.J."/>
            <person name="Thomas B.C."/>
            <person name="Singh A."/>
            <person name="Wilkins M.J."/>
            <person name="Karaoz U."/>
            <person name="Brodie E.L."/>
            <person name="Williams K.H."/>
            <person name="Hubbard S.S."/>
            <person name="Banfield J.F."/>
        </authorList>
    </citation>
    <scope>NUCLEOTIDE SEQUENCE [LARGE SCALE GENOMIC DNA]</scope>
</reference>
<feature type="transmembrane region" description="Helical" evidence="1">
    <location>
        <begin position="68"/>
        <end position="89"/>
    </location>
</feature>
<organism evidence="2 3">
    <name type="scientific">Candidatus Curtissbacteria bacterium RIFCSPHIGHO2_02_FULL_40_16b</name>
    <dbReference type="NCBI Taxonomy" id="1797714"/>
    <lineage>
        <taxon>Bacteria</taxon>
        <taxon>Candidatus Curtissiibacteriota</taxon>
    </lineage>
</organism>
<feature type="transmembrane region" description="Helical" evidence="1">
    <location>
        <begin position="101"/>
        <end position="118"/>
    </location>
</feature>
<keyword evidence="1" id="KW-0472">Membrane</keyword>
<feature type="transmembrane region" description="Helical" evidence="1">
    <location>
        <begin position="42"/>
        <end position="61"/>
    </location>
</feature>
<gene>
    <name evidence="2" type="ORF">A3D04_01670</name>
</gene>
<dbReference type="Proteomes" id="UP000177369">
    <property type="component" value="Unassembled WGS sequence"/>
</dbReference>
<proteinExistence type="predicted"/>
<sequence>MKRFKITFKFANSTEKRLTQINLLFIFVFLVIWDFANNKQFLNAMTFGAVIFGPMALLWFVGTFRAVALIVLISIFQFMVLLVFIAEGFELAGLDSTLKSIFWLPYLIMAGINGFWGLKMYSDIKEKKLAHTK</sequence>
<evidence type="ECO:0000256" key="1">
    <source>
        <dbReference type="SAM" id="Phobius"/>
    </source>
</evidence>
<dbReference type="EMBL" id="MFBD01000037">
    <property type="protein sequence ID" value="OGD88155.1"/>
    <property type="molecule type" value="Genomic_DNA"/>
</dbReference>
<protein>
    <submittedName>
        <fullName evidence="2">Uncharacterized protein</fullName>
    </submittedName>
</protein>
<feature type="transmembrane region" description="Helical" evidence="1">
    <location>
        <begin position="21"/>
        <end position="36"/>
    </location>
</feature>
<comment type="caution">
    <text evidence="2">The sequence shown here is derived from an EMBL/GenBank/DDBJ whole genome shotgun (WGS) entry which is preliminary data.</text>
</comment>
<keyword evidence="1" id="KW-0812">Transmembrane</keyword>
<evidence type="ECO:0000313" key="3">
    <source>
        <dbReference type="Proteomes" id="UP000177369"/>
    </source>
</evidence>
<evidence type="ECO:0000313" key="2">
    <source>
        <dbReference type="EMBL" id="OGD88155.1"/>
    </source>
</evidence>
<name>A0A1F5G8K5_9BACT</name>
<dbReference type="AlphaFoldDB" id="A0A1F5G8K5"/>
<dbReference type="STRING" id="1797714.A3D04_01670"/>
<keyword evidence="1" id="KW-1133">Transmembrane helix</keyword>
<accession>A0A1F5G8K5</accession>